<evidence type="ECO:0000313" key="3">
    <source>
        <dbReference type="Proteomes" id="UP000324252"/>
    </source>
</evidence>
<protein>
    <recommendedName>
        <fullName evidence="4">Tetratricopeptide repeat-containing protein</fullName>
    </recommendedName>
</protein>
<gene>
    <name evidence="2" type="ORF">SAMN05444142_101595</name>
</gene>
<dbReference type="Proteomes" id="UP000324252">
    <property type="component" value="Unassembled WGS sequence"/>
</dbReference>
<dbReference type="Gene3D" id="1.25.40.10">
    <property type="entry name" value="Tetratricopeptide repeat domain"/>
    <property type="match status" value="1"/>
</dbReference>
<organism evidence="2 3">
    <name type="scientific">Lutimaribacter pacificus</name>
    <dbReference type="NCBI Taxonomy" id="391948"/>
    <lineage>
        <taxon>Bacteria</taxon>
        <taxon>Pseudomonadati</taxon>
        <taxon>Pseudomonadota</taxon>
        <taxon>Alphaproteobacteria</taxon>
        <taxon>Rhodobacterales</taxon>
        <taxon>Roseobacteraceae</taxon>
        <taxon>Lutimaribacter</taxon>
    </lineage>
</organism>
<keyword evidence="3" id="KW-1185">Reference proteome</keyword>
<accession>A0A1H0BM16</accession>
<feature type="chain" id="PRO_5015064416" description="Tetratricopeptide repeat-containing protein" evidence="1">
    <location>
        <begin position="27"/>
        <end position="476"/>
    </location>
</feature>
<dbReference type="InterPro" id="IPR011990">
    <property type="entry name" value="TPR-like_helical_dom_sf"/>
</dbReference>
<name>A0A1H0BM16_9RHOB</name>
<dbReference type="SUPFAM" id="SSF48452">
    <property type="entry name" value="TPR-like"/>
    <property type="match status" value="1"/>
</dbReference>
<proteinExistence type="predicted"/>
<sequence>MRMRQSVVRSAHNLLAAAALAGAVFAGSVAAQDRGGSDEVTLTLPQVRAVAREAVQNGDGKLAVLMARGLLQADPQDPYALFILARGLEMQKHHGAGRRAAGRAFSASEKDADRFMAAQMAARMAYADRRYGLAQYWLRRSLDPAPTEALKEQAISDFRRVRQENPWNTRYRITVQPTDNVNSGTENPYFVVDGLPWYGVHSPAAMALSGTEIRLEARSSYRLREDQASATRLAGEFVTKRVRLSQEAKDAAPGADGDDFASTRAEIGVDHRWAAGGDARANGVVGVTAAVGQAWYGGETSYAYGNVGLNRSFTLGENSLLSVRAEYERREDAVAYFARSDHVQLRGDFRHRLPQAAALSMGLILDRADSDRGNVDVLHRTAYVSYDFGDVTGPVDLRLTLGARNTDYPRYFIGFFEAPGGRQDDAVFASLDITFSEIDYAGFVPRVTLLTQRTSSNISRFETSSTALSFGIESKF</sequence>
<reference evidence="2 3" key="1">
    <citation type="submission" date="2016-11" db="EMBL/GenBank/DDBJ databases">
        <authorList>
            <person name="Varghese N."/>
            <person name="Submissions S."/>
        </authorList>
    </citation>
    <scope>NUCLEOTIDE SEQUENCE [LARGE SCALE GENOMIC DNA]</scope>
    <source>
        <strain evidence="2 3">DSM 29620</strain>
    </source>
</reference>
<dbReference type="AlphaFoldDB" id="A0A1H0BM16"/>
<dbReference type="EMBL" id="FQZZ01000001">
    <property type="protein sequence ID" value="SHJ54582.1"/>
    <property type="molecule type" value="Genomic_DNA"/>
</dbReference>
<evidence type="ECO:0008006" key="4">
    <source>
        <dbReference type="Google" id="ProtNLM"/>
    </source>
</evidence>
<evidence type="ECO:0000313" key="2">
    <source>
        <dbReference type="EMBL" id="SHJ54582.1"/>
    </source>
</evidence>
<keyword evidence="1" id="KW-0732">Signal</keyword>
<evidence type="ECO:0000256" key="1">
    <source>
        <dbReference type="SAM" id="SignalP"/>
    </source>
</evidence>
<feature type="signal peptide" evidence="1">
    <location>
        <begin position="1"/>
        <end position="26"/>
    </location>
</feature>